<dbReference type="STRING" id="190192.MK1165"/>
<dbReference type="PaxDb" id="190192-MK1165"/>
<reference evidence="2 3" key="1">
    <citation type="journal article" date="2002" name="Proc. Natl. Acad. Sci. U.S.A.">
        <title>The complete genome of hyperthermophile Methanopyrus kandleri AV19 and monophyly of archaeal methanogens.</title>
        <authorList>
            <person name="Slesarev A.I."/>
            <person name="Mezhevaya K.V."/>
            <person name="Makarova K.S."/>
            <person name="Polushin N.N."/>
            <person name="Shcherbinina O.V."/>
            <person name="Shakhova V.V."/>
            <person name="Belova G.I."/>
            <person name="Aravind L."/>
            <person name="Natale D.A."/>
            <person name="Rogozin I.B."/>
            <person name="Tatusov R.L."/>
            <person name="Wolf Y.I."/>
            <person name="Stetter K.O."/>
            <person name="Malykh A.G."/>
            <person name="Koonin E.V."/>
            <person name="Kozyavkin S.A."/>
        </authorList>
    </citation>
    <scope>NUCLEOTIDE SEQUENCE [LARGE SCALE GENOMIC DNA]</scope>
    <source>
        <strain evidence="3">AV19 / DSM 6324 / JCM 9639 / NBRC 100938</strain>
    </source>
</reference>
<feature type="region of interest" description="Disordered" evidence="1">
    <location>
        <begin position="287"/>
        <end position="315"/>
    </location>
</feature>
<dbReference type="InParanoid" id="Q8TW71"/>
<gene>
    <name evidence="2" type="ordered locus">MK1165</name>
</gene>
<dbReference type="KEGG" id="mka:MK1165"/>
<evidence type="ECO:0000313" key="2">
    <source>
        <dbReference type="EMBL" id="AAM02378.1"/>
    </source>
</evidence>
<keyword evidence="3" id="KW-1185">Reference proteome</keyword>
<dbReference type="HOGENOM" id="CLU_881709_0_0_2"/>
<evidence type="ECO:0000313" key="3">
    <source>
        <dbReference type="Proteomes" id="UP000001826"/>
    </source>
</evidence>
<dbReference type="RefSeq" id="WP_011019533.1">
    <property type="nucleotide sequence ID" value="NC_003551.1"/>
</dbReference>
<feature type="compositionally biased region" description="Basic and acidic residues" evidence="1">
    <location>
        <begin position="301"/>
        <end position="315"/>
    </location>
</feature>
<proteinExistence type="predicted"/>
<accession>Q8TW71</accession>
<sequence>MATIRFVVDGIVVEGNGGRLEFDPKTTLMKGDAASLAGFLVWLDGLFEAGVRLVRRMAEGVEPVVPEGAEPWVEPPLTLPVSGEYSRVELKGLIAGIVESTKDPWTVASRAARITEYLSDKGAVRILHGSDPYDVVAVGVLALKDGAVRGTLETVRSTVETIAEGARDLIREDEGRADEVISGIVGNVLLRLGYYAVNVRVTDRDGRVHIVRDPSTHADRVAVGVPLTGEVLYGTLVPAAEVGLRCLERRDWVVNAIIAERIRRLGLRTVSGSQVVTIDGETLRGDELEESATEILEEGDVERGSRLERPSEPSG</sequence>
<dbReference type="AlphaFoldDB" id="Q8TW71"/>
<name>Q8TW71_METKA</name>
<evidence type="ECO:0000256" key="1">
    <source>
        <dbReference type="SAM" id="MobiDB-lite"/>
    </source>
</evidence>
<dbReference type="EMBL" id="AE009439">
    <property type="protein sequence ID" value="AAM02378.1"/>
    <property type="molecule type" value="Genomic_DNA"/>
</dbReference>
<protein>
    <submittedName>
        <fullName evidence="2">Uncharacterized protein</fullName>
    </submittedName>
</protein>
<dbReference type="GeneID" id="1477266"/>
<organism evidence="2 3">
    <name type="scientific">Methanopyrus kandleri (strain AV19 / DSM 6324 / JCM 9639 / NBRC 100938)</name>
    <dbReference type="NCBI Taxonomy" id="190192"/>
    <lineage>
        <taxon>Archaea</taxon>
        <taxon>Methanobacteriati</taxon>
        <taxon>Methanobacteriota</taxon>
        <taxon>Methanomada group</taxon>
        <taxon>Methanopyri</taxon>
        <taxon>Methanopyrales</taxon>
        <taxon>Methanopyraceae</taxon>
        <taxon>Methanopyrus</taxon>
    </lineage>
</organism>
<dbReference type="EnsemblBacteria" id="AAM02378">
    <property type="protein sequence ID" value="AAM02378"/>
    <property type="gene ID" value="MK1165"/>
</dbReference>
<dbReference type="Proteomes" id="UP000001826">
    <property type="component" value="Chromosome"/>
</dbReference>
<feature type="compositionally biased region" description="Acidic residues" evidence="1">
    <location>
        <begin position="287"/>
        <end position="300"/>
    </location>
</feature>